<dbReference type="EMBL" id="LS483466">
    <property type="protein sequence ID" value="SQI21050.1"/>
    <property type="molecule type" value="Genomic_DNA"/>
</dbReference>
<organism evidence="2 3">
    <name type="scientific">Salmonella enterica subsp. arizonae</name>
    <dbReference type="NCBI Taxonomy" id="59203"/>
    <lineage>
        <taxon>Bacteria</taxon>
        <taxon>Pseudomonadati</taxon>
        <taxon>Pseudomonadota</taxon>
        <taxon>Gammaproteobacteria</taxon>
        <taxon>Enterobacterales</taxon>
        <taxon>Enterobacteriaceae</taxon>
        <taxon>Salmonella</taxon>
    </lineage>
</organism>
<dbReference type="InterPro" id="IPR029471">
    <property type="entry name" value="HNH_5"/>
</dbReference>
<evidence type="ECO:0000313" key="2">
    <source>
        <dbReference type="EMBL" id="SQI21050.1"/>
    </source>
</evidence>
<feature type="domain" description="HNH endonuclease 5" evidence="1">
    <location>
        <begin position="3"/>
        <end position="55"/>
    </location>
</feature>
<dbReference type="Proteomes" id="UP000248731">
    <property type="component" value="Chromosome 1"/>
</dbReference>
<proteinExistence type="predicted"/>
<sequence>MLCIFCAGDSTNSRSVEHIMPESIGSKKRVLPRGVVCDKCNNYFARKVEQPILNHPWMRNIRAWQQIPNKRGSYQSLVGHIAGTEIAVNMRRSKSGSLQLDTENKNDQKILQRVIAENFEQPLIFTIEDNPPKKEMSRFLCKMAYETFAELFCKTPQGTATLIHEPFLNNIRRYARYGDNFKEWPFSQRRIFPHDTLMLHPTKNEWVHAGFGCGLFMNKRRETLFGFIFYGIEFVINIGGPSIAGYREWLSDHAGISPMVERLGCYLEHAEDGKYYLHGEFNASNGLEFDKKHGYAPYK</sequence>
<protein>
    <recommendedName>
        <fullName evidence="1">HNH endonuclease 5 domain-containing protein</fullName>
    </recommendedName>
</protein>
<dbReference type="Pfam" id="PF14279">
    <property type="entry name" value="HNH_5"/>
    <property type="match status" value="1"/>
</dbReference>
<keyword evidence="3" id="KW-1185">Reference proteome</keyword>
<accession>A0A2X4TLT1</accession>
<dbReference type="AlphaFoldDB" id="A0A2X4TLT1"/>
<reference evidence="2 3" key="1">
    <citation type="submission" date="2018-06" db="EMBL/GenBank/DDBJ databases">
        <authorList>
            <consortium name="Pathogen Informatics"/>
            <person name="Doyle S."/>
        </authorList>
    </citation>
    <scope>NUCLEOTIDE SEQUENCE [LARGE SCALE GENOMIC DNA]</scope>
    <source>
        <strain evidence="2 3">NCTC7307</strain>
    </source>
</reference>
<gene>
    <name evidence="2" type="ORF">NCTC7307_00902</name>
</gene>
<evidence type="ECO:0000313" key="3">
    <source>
        <dbReference type="Proteomes" id="UP000248731"/>
    </source>
</evidence>
<name>A0A2X4TLT1_SALER</name>
<evidence type="ECO:0000259" key="1">
    <source>
        <dbReference type="Pfam" id="PF14279"/>
    </source>
</evidence>